<keyword evidence="2" id="KW-1133">Transmembrane helix</keyword>
<dbReference type="OMA" id="SWHANGH"/>
<dbReference type="KEGG" id="psq:PUNSTDRAFT_75400"/>
<dbReference type="CDD" id="cd19757">
    <property type="entry name" value="Bbox1"/>
    <property type="match status" value="1"/>
</dbReference>
<dbReference type="OrthoDB" id="3192989at2759"/>
<feature type="domain" description="CxC2-like cysteine cluster KDZ transposase-associated" evidence="3">
    <location>
        <begin position="76"/>
        <end position="181"/>
    </location>
</feature>
<evidence type="ECO:0000259" key="3">
    <source>
        <dbReference type="Pfam" id="PF18803"/>
    </source>
</evidence>
<dbReference type="PANTHER" id="PTHR33104">
    <property type="entry name" value="SI:DKEY-29D5.2"/>
    <property type="match status" value="1"/>
</dbReference>
<dbReference type="Proteomes" id="UP000054196">
    <property type="component" value="Unassembled WGS sequence"/>
</dbReference>
<dbReference type="HOGENOM" id="CLU_003703_13_0_1"/>
<dbReference type="PANTHER" id="PTHR33104:SF2">
    <property type="entry name" value="CXC3 LIKE CYSTEINE CLUSTER DOMAIN-CONTAINING PROTEIN"/>
    <property type="match status" value="1"/>
</dbReference>
<dbReference type="GeneID" id="18885577"/>
<evidence type="ECO:0000313" key="5">
    <source>
        <dbReference type="Proteomes" id="UP000054196"/>
    </source>
</evidence>
<feature type="region of interest" description="Disordered" evidence="1">
    <location>
        <begin position="795"/>
        <end position="816"/>
    </location>
</feature>
<evidence type="ECO:0000256" key="2">
    <source>
        <dbReference type="SAM" id="Phobius"/>
    </source>
</evidence>
<dbReference type="Pfam" id="PF18758">
    <property type="entry name" value="KDZ"/>
    <property type="match status" value="1"/>
</dbReference>
<keyword evidence="2" id="KW-0812">Transmembrane</keyword>
<dbReference type="InterPro" id="IPR041457">
    <property type="entry name" value="CxC2_KDZ-assoc"/>
</dbReference>
<evidence type="ECO:0000313" key="4">
    <source>
        <dbReference type="EMBL" id="EIN05007.1"/>
    </source>
</evidence>
<dbReference type="Pfam" id="PF18803">
    <property type="entry name" value="CxC2"/>
    <property type="match status" value="1"/>
</dbReference>
<organism evidence="4 5">
    <name type="scientific">Punctularia strigosozonata (strain HHB-11173)</name>
    <name type="common">White-rot fungus</name>
    <dbReference type="NCBI Taxonomy" id="741275"/>
    <lineage>
        <taxon>Eukaryota</taxon>
        <taxon>Fungi</taxon>
        <taxon>Dikarya</taxon>
        <taxon>Basidiomycota</taxon>
        <taxon>Agaricomycotina</taxon>
        <taxon>Agaricomycetes</taxon>
        <taxon>Corticiales</taxon>
        <taxon>Punctulariaceae</taxon>
        <taxon>Punctularia</taxon>
    </lineage>
</organism>
<evidence type="ECO:0000256" key="1">
    <source>
        <dbReference type="SAM" id="MobiDB-lite"/>
    </source>
</evidence>
<feature type="transmembrane region" description="Helical" evidence="2">
    <location>
        <begin position="396"/>
        <end position="414"/>
    </location>
</feature>
<name>R7S561_PUNST</name>
<sequence>MRRRFLDILLAQEALPTETPAPCEICLSTTQMGSYRCEDCFGECLMCKDCIVEAHRKLPLHHVQCWDDDCFWPVSLRDLGLEVQLGHRHSETCGNPHSAHQSFIVFDANGYHSVNVKYCACSTTLPFEQLLDVGWYPASTQQPRTVFTFSFLDTFHRLTLQGKVSLHDYYLSVIHKTDNAGLHDTTSRYHEATLVTRQWAHLMALKRAARGHDPLGIEATPNGALVVVCPACPQPGWNIPDDWDKSPPEQRWIYALFLAIDACFRLKNKDRKINDPELGSGWAYYVAEQPYKQHIESYVGEEEVNPCDSAFNAIKHMSTNKSKPGVMSTSGVGAVKCARHALVRPNGVADLQKGEKYATMDYIFWSTLLLLGCTLPVVVSYDIACQWKKNLKKCHAAFPASFAALSAITMRFFIPNMHVQGHMLLCQTVMYFLLHEFVGLTHAETIEQEWAHIGGVSTMTRDMGPGARRHTLNDHWGHWNFRKVVKMGDFFFKSLINTLQERARHQRVYEEHTLRFRPELIKKWEDMIHEWELDTKKPNPYNEPEQAVNVTQLRKELADQDTQDAIMNTATLHPTTANIFIRQGFALRDQQWSVDYQAQQLKSNATDTATSSLQERRTALHRSIQEWYNIQNSYMPAAITRRSSHPAGDDEASSIKAENLPIMMPSDIPAPLRIAGCIGGVIDMEKHYATARMKDGLINIRRFLCVRSSVRQKIKHSVGGTGARQGTRSKTLWDGISKKLQQSVNTYRSAYAAVKILDPSGDWSMFYRRLSDDDIRGPYRDDVLDESERRRTPSWIWTAPDASSGSAENDERDADEHMRSEWARQRARSRRCAEEVVLLVEEMRRVLTYLRAKASWWDQQQDQRIEENLRLMRGLNAYARRQSRILTRLGSVFASRWLPLLKIKDLGGEWTSQFDTVQVVFGMCPSFDPIPRRFNSNNSKWQVQRQVCAAEILRVNESLTGF</sequence>
<dbReference type="eggNOG" id="ENOG502R8CN">
    <property type="taxonomic scope" value="Eukaryota"/>
</dbReference>
<dbReference type="EMBL" id="JH687552">
    <property type="protein sequence ID" value="EIN05007.1"/>
    <property type="molecule type" value="Genomic_DNA"/>
</dbReference>
<keyword evidence="5" id="KW-1185">Reference proteome</keyword>
<dbReference type="RefSeq" id="XP_007387930.1">
    <property type="nucleotide sequence ID" value="XM_007387868.1"/>
</dbReference>
<gene>
    <name evidence="4" type="ORF">PUNSTDRAFT_75400</name>
</gene>
<keyword evidence="2" id="KW-0472">Membrane</keyword>
<proteinExistence type="predicted"/>
<accession>R7S561</accession>
<feature type="transmembrane region" description="Helical" evidence="2">
    <location>
        <begin position="362"/>
        <end position="384"/>
    </location>
</feature>
<dbReference type="InterPro" id="IPR040521">
    <property type="entry name" value="KDZ"/>
</dbReference>
<protein>
    <recommendedName>
        <fullName evidence="3">CxC2-like cysteine cluster KDZ transposase-associated domain-containing protein</fullName>
    </recommendedName>
</protein>
<reference evidence="5" key="1">
    <citation type="journal article" date="2012" name="Science">
        <title>The Paleozoic origin of enzymatic lignin decomposition reconstructed from 31 fungal genomes.</title>
        <authorList>
            <person name="Floudas D."/>
            <person name="Binder M."/>
            <person name="Riley R."/>
            <person name="Barry K."/>
            <person name="Blanchette R.A."/>
            <person name="Henrissat B."/>
            <person name="Martinez A.T."/>
            <person name="Otillar R."/>
            <person name="Spatafora J.W."/>
            <person name="Yadav J.S."/>
            <person name="Aerts A."/>
            <person name="Benoit I."/>
            <person name="Boyd A."/>
            <person name="Carlson A."/>
            <person name="Copeland A."/>
            <person name="Coutinho P.M."/>
            <person name="de Vries R.P."/>
            <person name="Ferreira P."/>
            <person name="Findley K."/>
            <person name="Foster B."/>
            <person name="Gaskell J."/>
            <person name="Glotzer D."/>
            <person name="Gorecki P."/>
            <person name="Heitman J."/>
            <person name="Hesse C."/>
            <person name="Hori C."/>
            <person name="Igarashi K."/>
            <person name="Jurgens J.A."/>
            <person name="Kallen N."/>
            <person name="Kersten P."/>
            <person name="Kohler A."/>
            <person name="Kuees U."/>
            <person name="Kumar T.K.A."/>
            <person name="Kuo A."/>
            <person name="LaButti K."/>
            <person name="Larrondo L.F."/>
            <person name="Lindquist E."/>
            <person name="Ling A."/>
            <person name="Lombard V."/>
            <person name="Lucas S."/>
            <person name="Lundell T."/>
            <person name="Martin R."/>
            <person name="McLaughlin D.J."/>
            <person name="Morgenstern I."/>
            <person name="Morin E."/>
            <person name="Murat C."/>
            <person name="Nagy L.G."/>
            <person name="Nolan M."/>
            <person name="Ohm R.A."/>
            <person name="Patyshakuliyeva A."/>
            <person name="Rokas A."/>
            <person name="Ruiz-Duenas F.J."/>
            <person name="Sabat G."/>
            <person name="Salamov A."/>
            <person name="Samejima M."/>
            <person name="Schmutz J."/>
            <person name="Slot J.C."/>
            <person name="St John F."/>
            <person name="Stenlid J."/>
            <person name="Sun H."/>
            <person name="Sun S."/>
            <person name="Syed K."/>
            <person name="Tsang A."/>
            <person name="Wiebenga A."/>
            <person name="Young D."/>
            <person name="Pisabarro A."/>
            <person name="Eastwood D.C."/>
            <person name="Martin F."/>
            <person name="Cullen D."/>
            <person name="Grigoriev I.V."/>
            <person name="Hibbett D.S."/>
        </authorList>
    </citation>
    <scope>NUCLEOTIDE SEQUENCE [LARGE SCALE GENOMIC DNA]</scope>
    <source>
        <strain evidence="5">HHB-11173 SS5</strain>
    </source>
</reference>
<dbReference type="AlphaFoldDB" id="R7S561"/>